<keyword evidence="2" id="KW-1185">Reference proteome</keyword>
<organism evidence="1 2">
    <name type="scientific">Portunus trituberculatus</name>
    <name type="common">Swimming crab</name>
    <name type="synonym">Neptunus trituberculatus</name>
    <dbReference type="NCBI Taxonomy" id="210409"/>
    <lineage>
        <taxon>Eukaryota</taxon>
        <taxon>Metazoa</taxon>
        <taxon>Ecdysozoa</taxon>
        <taxon>Arthropoda</taxon>
        <taxon>Crustacea</taxon>
        <taxon>Multicrustacea</taxon>
        <taxon>Malacostraca</taxon>
        <taxon>Eumalacostraca</taxon>
        <taxon>Eucarida</taxon>
        <taxon>Decapoda</taxon>
        <taxon>Pleocyemata</taxon>
        <taxon>Brachyura</taxon>
        <taxon>Eubrachyura</taxon>
        <taxon>Portunoidea</taxon>
        <taxon>Portunidae</taxon>
        <taxon>Portuninae</taxon>
        <taxon>Portunus</taxon>
    </lineage>
</organism>
<reference evidence="1 2" key="1">
    <citation type="submission" date="2019-05" db="EMBL/GenBank/DDBJ databases">
        <title>Another draft genome of Portunus trituberculatus and its Hox gene families provides insights of decapod evolution.</title>
        <authorList>
            <person name="Jeong J.-H."/>
            <person name="Song I."/>
            <person name="Kim S."/>
            <person name="Choi T."/>
            <person name="Kim D."/>
            <person name="Ryu S."/>
            <person name="Kim W."/>
        </authorList>
    </citation>
    <scope>NUCLEOTIDE SEQUENCE [LARGE SCALE GENOMIC DNA]</scope>
    <source>
        <tissue evidence="1">Muscle</tissue>
    </source>
</reference>
<dbReference type="EMBL" id="VSRR010004917">
    <property type="protein sequence ID" value="MPC41078.1"/>
    <property type="molecule type" value="Genomic_DNA"/>
</dbReference>
<comment type="caution">
    <text evidence="1">The sequence shown here is derived from an EMBL/GenBank/DDBJ whole genome shotgun (WGS) entry which is preliminary data.</text>
</comment>
<name>A0A5B7F7I7_PORTR</name>
<protein>
    <submittedName>
        <fullName evidence="1">Uncharacterized protein</fullName>
    </submittedName>
</protein>
<dbReference type="Proteomes" id="UP000324222">
    <property type="component" value="Unassembled WGS sequence"/>
</dbReference>
<sequence length="8" mass="819">MVPSPSTT</sequence>
<proteinExistence type="predicted"/>
<evidence type="ECO:0000313" key="1">
    <source>
        <dbReference type="EMBL" id="MPC41078.1"/>
    </source>
</evidence>
<gene>
    <name evidence="1" type="ORF">E2C01_034659</name>
</gene>
<accession>A0A5B7F7I7</accession>
<evidence type="ECO:0000313" key="2">
    <source>
        <dbReference type="Proteomes" id="UP000324222"/>
    </source>
</evidence>